<feature type="binding site" evidence="7">
    <location>
        <position position="31"/>
    </location>
    <ligand>
        <name>L-tryptophan</name>
        <dbReference type="ChEBI" id="CHEBI:57912"/>
    </ligand>
</feature>
<dbReference type="UniPathway" id="UPA00035">
    <property type="reaction ID" value="UER00040"/>
</dbReference>
<dbReference type="Proteomes" id="UP000319322">
    <property type="component" value="Unassembled WGS sequence"/>
</dbReference>
<dbReference type="PANTHER" id="PTHR11236">
    <property type="entry name" value="AMINOBENZOATE/ANTHRANILATE SYNTHASE"/>
    <property type="match status" value="1"/>
</dbReference>
<proteinExistence type="inferred from homology"/>
<dbReference type="InterPro" id="IPR015890">
    <property type="entry name" value="Chorismate_C"/>
</dbReference>
<dbReference type="PANTHER" id="PTHR11236:SF49">
    <property type="entry name" value="ANTHRANILATE SYNTHASE COMPONENT 1"/>
    <property type="match status" value="1"/>
</dbReference>
<dbReference type="Pfam" id="PF04715">
    <property type="entry name" value="Anth_synt_I_N"/>
    <property type="match status" value="1"/>
</dbReference>
<reference evidence="11 12" key="1">
    <citation type="submission" date="2019-07" db="EMBL/GenBank/DDBJ databases">
        <title>Helicobacter labacensis sp. nov., Helicobacter mehlei sp. nov. and Helicobacter vulpis sp. nov., isolated from gastric mucosa of red fox (Vulpis vulpis).</title>
        <authorList>
            <person name="Kusar D."/>
            <person name="Gruntar I."/>
            <person name="Pate M."/>
            <person name="Zajc U."/>
            <person name="Ocepek M."/>
        </authorList>
    </citation>
    <scope>NUCLEOTIDE SEQUENCE [LARGE SCALE GENOMIC DNA]</scope>
    <source>
        <strain evidence="11 12">L8b</strain>
    </source>
</reference>
<protein>
    <recommendedName>
        <fullName evidence="6">Anthranilate synthase component 1</fullName>
        <ecNumber evidence="6">4.1.3.27</ecNumber>
    </recommendedName>
</protein>
<keyword evidence="3 8" id="KW-0460">Magnesium</keyword>
<accession>A0A553V395</accession>
<dbReference type="InterPro" id="IPR019999">
    <property type="entry name" value="Anth_synth_I-like"/>
</dbReference>
<feature type="binding site" evidence="8">
    <location>
        <position position="348"/>
    </location>
    <ligand>
        <name>Mg(2+)</name>
        <dbReference type="ChEBI" id="CHEBI:18420"/>
    </ligand>
</feature>
<evidence type="ECO:0000256" key="5">
    <source>
        <dbReference type="ARBA" id="ARBA00047683"/>
    </source>
</evidence>
<feature type="binding site" evidence="8">
    <location>
        <position position="485"/>
    </location>
    <ligand>
        <name>Mg(2+)</name>
        <dbReference type="ChEBI" id="CHEBI:18420"/>
    </ligand>
</feature>
<keyword evidence="6 7" id="KW-0822">Tryptophan biosynthesis</keyword>
<reference evidence="11 12" key="3">
    <citation type="submission" date="2019-07" db="EMBL/GenBank/DDBJ databases">
        <authorList>
            <person name="Papic B."/>
        </authorList>
    </citation>
    <scope>NUCLEOTIDE SEQUENCE [LARGE SCALE GENOMIC DNA]</scope>
    <source>
        <strain evidence="11 12">L8b</strain>
    </source>
</reference>
<dbReference type="GO" id="GO:0000162">
    <property type="term" value="P:L-tryptophan biosynthetic process"/>
    <property type="evidence" value="ECO:0007669"/>
    <property type="project" value="UniProtKB-UniPathway"/>
</dbReference>
<comment type="pathway">
    <text evidence="6">Amino-acid biosynthesis; L-tryptophan biosynthesis; L-tryptophan from chorismate: step 1/5.</text>
</comment>
<dbReference type="PRINTS" id="PR00095">
    <property type="entry name" value="ANTSNTHASEI"/>
</dbReference>
<evidence type="ECO:0000313" key="11">
    <source>
        <dbReference type="EMBL" id="TSA86953.1"/>
    </source>
</evidence>
<feature type="binding site" evidence="7">
    <location>
        <begin position="315"/>
        <end position="316"/>
    </location>
    <ligand>
        <name>chorismate</name>
        <dbReference type="ChEBI" id="CHEBI:29748"/>
    </ligand>
</feature>
<evidence type="ECO:0000256" key="8">
    <source>
        <dbReference type="PIRSR" id="PIRSR001373-2"/>
    </source>
</evidence>
<feature type="binding site" evidence="7">
    <location>
        <position position="436"/>
    </location>
    <ligand>
        <name>chorismate</name>
        <dbReference type="ChEBI" id="CHEBI:29748"/>
    </ligand>
</feature>
<evidence type="ECO:0000256" key="2">
    <source>
        <dbReference type="ARBA" id="ARBA00022723"/>
    </source>
</evidence>
<evidence type="ECO:0000256" key="3">
    <source>
        <dbReference type="ARBA" id="ARBA00022842"/>
    </source>
</evidence>
<comment type="caution">
    <text evidence="11">The sequence shown here is derived from an EMBL/GenBank/DDBJ whole genome shotgun (WGS) entry which is preliminary data.</text>
</comment>
<evidence type="ECO:0000256" key="1">
    <source>
        <dbReference type="ARBA" id="ARBA00009562"/>
    </source>
</evidence>
<dbReference type="InterPro" id="IPR006805">
    <property type="entry name" value="Anth_synth_I_N"/>
</dbReference>
<feature type="domain" description="Chorismate-utilising enzyme C-terminal" evidence="9">
    <location>
        <begin position="232"/>
        <end position="489"/>
    </location>
</feature>
<keyword evidence="6" id="KW-0057">Aromatic amino acid biosynthesis</keyword>
<dbReference type="NCBIfam" id="NF010079">
    <property type="entry name" value="PRK13564.1"/>
    <property type="match status" value="1"/>
</dbReference>
<comment type="catalytic activity">
    <reaction evidence="5 6">
        <text>chorismate + L-glutamine = anthranilate + pyruvate + L-glutamate + H(+)</text>
        <dbReference type="Rhea" id="RHEA:21732"/>
        <dbReference type="ChEBI" id="CHEBI:15361"/>
        <dbReference type="ChEBI" id="CHEBI:15378"/>
        <dbReference type="ChEBI" id="CHEBI:16567"/>
        <dbReference type="ChEBI" id="CHEBI:29748"/>
        <dbReference type="ChEBI" id="CHEBI:29985"/>
        <dbReference type="ChEBI" id="CHEBI:58359"/>
        <dbReference type="EC" id="4.1.3.27"/>
    </reaction>
</comment>
<dbReference type="InterPro" id="IPR005257">
    <property type="entry name" value="Anth_synth_I_TrpE"/>
</dbReference>
<reference evidence="12" key="2">
    <citation type="submission" date="2019-07" db="EMBL/GenBank/DDBJ databases">
        <title>Helicobacter labacensis sp. nov., Helicobacter mehlei sp. nov. and Helicobacter vulpis sp. nov., isolated from gastric mucosa of red fox (Vulpis vulpis).</title>
        <authorList>
            <person name="Papic B."/>
        </authorList>
    </citation>
    <scope>NUCLEOTIDE SEQUENCE [LARGE SCALE GENOMIC DNA]</scope>
    <source>
        <strain evidence="12">L8b</strain>
    </source>
</reference>
<evidence type="ECO:0000259" key="9">
    <source>
        <dbReference type="Pfam" id="PF00425"/>
    </source>
</evidence>
<dbReference type="AlphaFoldDB" id="A0A553V395"/>
<dbReference type="InterPro" id="IPR005801">
    <property type="entry name" value="ADC_synthase"/>
</dbReference>
<gene>
    <name evidence="11" type="primary">trpE</name>
    <name evidence="11" type="ORF">FNE76_00335</name>
</gene>
<dbReference type="GO" id="GO:0004049">
    <property type="term" value="F:anthranilate synthase activity"/>
    <property type="evidence" value="ECO:0007669"/>
    <property type="project" value="UniProtKB-EC"/>
</dbReference>
<keyword evidence="4 6" id="KW-0456">Lyase</keyword>
<dbReference type="GO" id="GO:0046872">
    <property type="term" value="F:metal ion binding"/>
    <property type="evidence" value="ECO:0007669"/>
    <property type="project" value="UniProtKB-KW"/>
</dbReference>
<evidence type="ECO:0000256" key="6">
    <source>
        <dbReference type="PIRNR" id="PIRNR001373"/>
    </source>
</evidence>
<sequence length="500" mass="55406">MISIQENAPYIAHPLAFYAPLCQPDTLLLESAQAENKHHTQSLILTQACAKIVCHHDRVSMHALNANGLALLQDLAVWLNTPLIGQSLHLHYPKDHTYADEFAKLQRPSPLDALRAIFAPFKNQHDHPFALFCAGLFSFDFIAYFENLPLLGVQDNSAPDFLFYVAQNLVVINHQSKSTQILGTCFDPQFQAQIQTEVAHLKHLATHAPTDFNPPIHAPNKSVSTDCNDGLFGQRVLRLKEELKRGEIFQAVIARSFYLECANSLNAYHHLKVQNPSPYMFYMRTPEWVLFGASPESALKYDSPTNTAQIYPIAGTRPRGKKPDGSLDLDLDNRLELDLQSDSKERAEHIMLLDLARNDIARVAKPNTRFVSKLLKVEKYAHVMHLCSAVQGELKSGLDALHAYRSFMNAGTLSGAPKIAALKLIATLEGKRRGSYGGSMGYLALDGSMDTCIVIRSAFVQEGRAIVQAGAGIVLESDIQAEIAESWAKAQSVIEAIQRS</sequence>
<feature type="binding site" evidence="7">
    <location>
        <begin position="278"/>
        <end position="280"/>
    </location>
    <ligand>
        <name>L-tryptophan</name>
        <dbReference type="ChEBI" id="CHEBI:57912"/>
    </ligand>
</feature>
<organism evidence="11 12">
    <name type="scientific">Helicobacter mehlei</name>
    <dbReference type="NCBI Taxonomy" id="2316080"/>
    <lineage>
        <taxon>Bacteria</taxon>
        <taxon>Pseudomonadati</taxon>
        <taxon>Campylobacterota</taxon>
        <taxon>Epsilonproteobacteria</taxon>
        <taxon>Campylobacterales</taxon>
        <taxon>Helicobacteraceae</taxon>
        <taxon>Helicobacter</taxon>
    </lineage>
</organism>
<comment type="cofactor">
    <cofactor evidence="8">
        <name>Mg(2+)</name>
        <dbReference type="ChEBI" id="CHEBI:18420"/>
    </cofactor>
    <text evidence="8">Binds 1 Mg(2+) ion per subunit.</text>
</comment>
<dbReference type="SUPFAM" id="SSF56322">
    <property type="entry name" value="ADC synthase"/>
    <property type="match status" value="1"/>
</dbReference>
<keyword evidence="6 7" id="KW-0028">Amino-acid biosynthesis</keyword>
<name>A0A553V395_9HELI</name>
<keyword evidence="2 8" id="KW-0479">Metal-binding</keyword>
<feature type="binding site" evidence="7">
    <location>
        <position position="456"/>
    </location>
    <ligand>
        <name>chorismate</name>
        <dbReference type="ChEBI" id="CHEBI:29748"/>
    </ligand>
</feature>
<evidence type="ECO:0000259" key="10">
    <source>
        <dbReference type="Pfam" id="PF04715"/>
    </source>
</evidence>
<dbReference type="RefSeq" id="WP_120948200.1">
    <property type="nucleotide sequence ID" value="NZ_QXQS01000006.1"/>
</dbReference>
<dbReference type="Pfam" id="PF00425">
    <property type="entry name" value="Chorismate_bind"/>
    <property type="match status" value="1"/>
</dbReference>
<feature type="binding site" evidence="7">
    <location>
        <begin position="470"/>
        <end position="472"/>
    </location>
    <ligand>
        <name>chorismate</name>
        <dbReference type="ChEBI" id="CHEBI:29748"/>
    </ligand>
</feature>
<dbReference type="EC" id="4.1.3.27" evidence="6"/>
<comment type="similarity">
    <text evidence="1 6">Belongs to the anthranilate synthase component I family.</text>
</comment>
<dbReference type="Gene3D" id="3.60.120.10">
    <property type="entry name" value="Anthranilate synthase"/>
    <property type="match status" value="1"/>
</dbReference>
<dbReference type="PIRSF" id="PIRSF001373">
    <property type="entry name" value="TrpE"/>
    <property type="match status" value="1"/>
</dbReference>
<dbReference type="EMBL" id="VKGC01000001">
    <property type="protein sequence ID" value="TSA86953.1"/>
    <property type="molecule type" value="Genomic_DNA"/>
</dbReference>
<keyword evidence="12" id="KW-1185">Reference proteome</keyword>
<evidence type="ECO:0000256" key="7">
    <source>
        <dbReference type="PIRSR" id="PIRSR001373-1"/>
    </source>
</evidence>
<evidence type="ECO:0000313" key="12">
    <source>
        <dbReference type="Proteomes" id="UP000319322"/>
    </source>
</evidence>
<dbReference type="NCBIfam" id="TIGR00565">
    <property type="entry name" value="trpE_proteo"/>
    <property type="match status" value="1"/>
</dbReference>
<feature type="domain" description="Anthranilate synthase component I N-terminal" evidence="10">
    <location>
        <begin position="12"/>
        <end position="179"/>
    </location>
</feature>
<evidence type="ECO:0000256" key="4">
    <source>
        <dbReference type="ARBA" id="ARBA00023239"/>
    </source>
</evidence>